<dbReference type="PANTHER" id="PTHR30520">
    <property type="entry name" value="FORMATE TRANSPORTER-RELATED"/>
    <property type="match status" value="1"/>
</dbReference>
<dbReference type="Proteomes" id="UP000230781">
    <property type="component" value="Chromosome"/>
</dbReference>
<protein>
    <submittedName>
        <fullName evidence="8">Formate transporter</fullName>
    </submittedName>
</protein>
<evidence type="ECO:0000313" key="8">
    <source>
        <dbReference type="EMBL" id="ATV70712.1"/>
    </source>
</evidence>
<dbReference type="PANTHER" id="PTHR30520:SF6">
    <property type="entry name" value="FORMATE_NITRATE FAMILY TRANSPORTER (EUROFUNG)"/>
    <property type="match status" value="1"/>
</dbReference>
<feature type="transmembrane region" description="Helical" evidence="7">
    <location>
        <begin position="109"/>
        <end position="129"/>
    </location>
</feature>
<dbReference type="RefSeq" id="WP_100026702.1">
    <property type="nucleotide sequence ID" value="NZ_CAUSAS010000009.1"/>
</dbReference>
<dbReference type="GO" id="GO:0015499">
    <property type="term" value="F:formate transmembrane transporter activity"/>
    <property type="evidence" value="ECO:0007669"/>
    <property type="project" value="TreeGrafter"/>
</dbReference>
<proteinExistence type="inferred from homology"/>
<feature type="transmembrane region" description="Helical" evidence="7">
    <location>
        <begin position="152"/>
        <end position="173"/>
    </location>
</feature>
<keyword evidence="3 7" id="KW-0812">Transmembrane</keyword>
<feature type="transmembrane region" description="Helical" evidence="7">
    <location>
        <begin position="230"/>
        <end position="252"/>
    </location>
</feature>
<evidence type="ECO:0000256" key="3">
    <source>
        <dbReference type="ARBA" id="ARBA00022692"/>
    </source>
</evidence>
<dbReference type="FunFam" id="1.20.1080.10:FF:000011">
    <property type="entry name" value="Formate family transporter"/>
    <property type="match status" value="1"/>
</dbReference>
<evidence type="ECO:0000256" key="6">
    <source>
        <dbReference type="ARBA" id="ARBA00049660"/>
    </source>
</evidence>
<evidence type="ECO:0000256" key="5">
    <source>
        <dbReference type="ARBA" id="ARBA00023136"/>
    </source>
</evidence>
<dbReference type="AlphaFoldDB" id="A0A2D3PSQ7"/>
<reference evidence="8 9" key="1">
    <citation type="submission" date="2017-11" db="EMBL/GenBank/DDBJ databases">
        <title>Genome sequencing of Fusobacterium periodonticum KCOM 2555.</title>
        <authorList>
            <person name="Kook J.-K."/>
            <person name="Park S.-N."/>
            <person name="Lim Y.K."/>
        </authorList>
    </citation>
    <scope>NUCLEOTIDE SEQUENCE [LARGE SCALE GENOMIC DNA]</scope>
    <source>
        <strain evidence="8 9">KCOM 2555</strain>
    </source>
</reference>
<evidence type="ECO:0000256" key="1">
    <source>
        <dbReference type="ARBA" id="ARBA00004141"/>
    </source>
</evidence>
<accession>A0A2D3PSQ7</accession>
<sequence>MADGHKTPTELVDYIIKVGIDKATKPLFKLMLLGIFGGAFIALGGAGNIISSSTLVKTDPGFAKFLGAAVFPVGLILVVTLGAELFTSNCLLSVAFVNKKISFAQMIRNLVTVYLFNYVGSFIVAYITVKGGSFNADSLAYLQNIATHKVDASAYALFIKGILCNVLVCGAVIQSYTSRDTIGKLVGAWLPIMLFVLIGYDHSIANMFYLTAAKLADTSLFGVSGILYNLFYVTLGNILGALAIGLPLYFSYYKKSDN</sequence>
<dbReference type="EMBL" id="CP024704">
    <property type="protein sequence ID" value="ATV70712.1"/>
    <property type="molecule type" value="Genomic_DNA"/>
</dbReference>
<keyword evidence="5 7" id="KW-0472">Membrane</keyword>
<evidence type="ECO:0000256" key="4">
    <source>
        <dbReference type="ARBA" id="ARBA00022989"/>
    </source>
</evidence>
<comment type="similarity">
    <text evidence="6">Belongs to the FNT transporter (TC 1.A.16) family.</text>
</comment>
<dbReference type="InterPro" id="IPR000292">
    <property type="entry name" value="For/NO2_transpt"/>
</dbReference>
<dbReference type="Gene3D" id="1.20.1080.10">
    <property type="entry name" value="Glycerol uptake facilitator protein"/>
    <property type="match status" value="1"/>
</dbReference>
<organism evidence="8 9">
    <name type="scientific">Fusobacterium pseudoperiodonticum</name>
    <dbReference type="NCBI Taxonomy" id="2663009"/>
    <lineage>
        <taxon>Bacteria</taxon>
        <taxon>Fusobacteriati</taxon>
        <taxon>Fusobacteriota</taxon>
        <taxon>Fusobacteriia</taxon>
        <taxon>Fusobacteriales</taxon>
        <taxon>Fusobacteriaceae</taxon>
        <taxon>Fusobacterium</taxon>
    </lineage>
</organism>
<evidence type="ECO:0000313" key="9">
    <source>
        <dbReference type="Proteomes" id="UP000230781"/>
    </source>
</evidence>
<feature type="transmembrane region" description="Helical" evidence="7">
    <location>
        <begin position="185"/>
        <end position="210"/>
    </location>
</feature>
<dbReference type="GO" id="GO:0005886">
    <property type="term" value="C:plasma membrane"/>
    <property type="evidence" value="ECO:0007669"/>
    <property type="project" value="TreeGrafter"/>
</dbReference>
<evidence type="ECO:0000256" key="7">
    <source>
        <dbReference type="SAM" id="Phobius"/>
    </source>
</evidence>
<name>A0A2D3PSQ7_9FUSO</name>
<dbReference type="Pfam" id="PF01226">
    <property type="entry name" value="Form_Nir_trans"/>
    <property type="match status" value="1"/>
</dbReference>
<feature type="transmembrane region" description="Helical" evidence="7">
    <location>
        <begin position="30"/>
        <end position="50"/>
    </location>
</feature>
<gene>
    <name evidence="8" type="ORF">CTM98_08650</name>
</gene>
<dbReference type="InterPro" id="IPR023271">
    <property type="entry name" value="Aquaporin-like"/>
</dbReference>
<feature type="transmembrane region" description="Helical" evidence="7">
    <location>
        <begin position="70"/>
        <end position="97"/>
    </location>
</feature>
<evidence type="ECO:0000256" key="2">
    <source>
        <dbReference type="ARBA" id="ARBA00022448"/>
    </source>
</evidence>
<keyword evidence="4 7" id="KW-1133">Transmembrane helix</keyword>
<keyword evidence="2" id="KW-0813">Transport</keyword>
<comment type="subcellular location">
    <subcellularLocation>
        <location evidence="1">Membrane</location>
        <topology evidence="1">Multi-pass membrane protein</topology>
    </subcellularLocation>
</comment>